<feature type="transmembrane region" description="Helical" evidence="1">
    <location>
        <begin position="430"/>
        <end position="457"/>
    </location>
</feature>
<protein>
    <submittedName>
        <fullName evidence="2">Nodulation protein NolG</fullName>
    </submittedName>
</protein>
<dbReference type="Gene3D" id="3.30.70.1440">
    <property type="entry name" value="Multidrug efflux transporter AcrB pore domain"/>
    <property type="match status" value="1"/>
</dbReference>
<feature type="transmembrane region" description="Helical" evidence="1">
    <location>
        <begin position="331"/>
        <end position="353"/>
    </location>
</feature>
<dbReference type="SUPFAM" id="SSF82693">
    <property type="entry name" value="Multidrug efflux transporter AcrB pore domain, PN1, PN2, PC1 and PC2 subdomains"/>
    <property type="match status" value="3"/>
</dbReference>
<feature type="transmembrane region" description="Helical" evidence="1">
    <location>
        <begin position="978"/>
        <end position="1004"/>
    </location>
</feature>
<feature type="transmembrane region" description="Helical" evidence="1">
    <location>
        <begin position="527"/>
        <end position="548"/>
    </location>
</feature>
<name>A0A380T2T8_9PSED</name>
<feature type="transmembrane region" description="Helical" evidence="1">
    <location>
        <begin position="849"/>
        <end position="868"/>
    </location>
</feature>
<feature type="transmembrane region" description="Helical" evidence="1">
    <location>
        <begin position="947"/>
        <end position="966"/>
    </location>
</feature>
<reference evidence="3" key="1">
    <citation type="submission" date="2018-07" db="EMBL/GenBank/DDBJ databases">
        <authorList>
            <person name="Blom J."/>
        </authorList>
    </citation>
    <scope>NUCLEOTIDE SEQUENCE [LARGE SCALE GENOMIC DNA]</scope>
    <source>
        <strain evidence="3">CCOS 864</strain>
    </source>
</reference>
<feature type="transmembrane region" description="Helical" evidence="1">
    <location>
        <begin position="360"/>
        <end position="381"/>
    </location>
</feature>
<gene>
    <name evidence="2" type="primary">nolG</name>
    <name evidence="2" type="ORF">CCOS864_03334</name>
</gene>
<dbReference type="Gene3D" id="3.30.2090.10">
    <property type="entry name" value="Multidrug efflux transporter AcrB TolC docking domain, DN and DC subdomains"/>
    <property type="match status" value="2"/>
</dbReference>
<dbReference type="PANTHER" id="PTHR32063:SF77">
    <property type="entry name" value="ACR FAMILY TRANSPORT PROTEIN"/>
    <property type="match status" value="1"/>
</dbReference>
<dbReference type="Gene3D" id="1.20.1640.10">
    <property type="entry name" value="Multidrug efflux transporter AcrB transmembrane domain"/>
    <property type="match status" value="2"/>
</dbReference>
<dbReference type="SUPFAM" id="SSF82866">
    <property type="entry name" value="Multidrug efflux transporter AcrB transmembrane domain"/>
    <property type="match status" value="2"/>
</dbReference>
<keyword evidence="1" id="KW-1133">Transmembrane helix</keyword>
<dbReference type="InterPro" id="IPR001036">
    <property type="entry name" value="Acrflvin-R"/>
</dbReference>
<feature type="transmembrane region" description="Helical" evidence="1">
    <location>
        <begin position="903"/>
        <end position="926"/>
    </location>
</feature>
<accession>A0A380T2T8</accession>
<keyword evidence="1" id="KW-0472">Membrane</keyword>
<dbReference type="Gene3D" id="3.30.70.1320">
    <property type="entry name" value="Multidrug efflux transporter AcrB pore domain like"/>
    <property type="match status" value="1"/>
</dbReference>
<feature type="transmembrane region" description="Helical" evidence="1">
    <location>
        <begin position="387"/>
        <end position="409"/>
    </location>
</feature>
<dbReference type="PANTHER" id="PTHR32063">
    <property type="match status" value="1"/>
</dbReference>
<organism evidence="2 3">
    <name type="scientific">Pseudomonas wadenswilerensis</name>
    <dbReference type="NCBI Taxonomy" id="1785161"/>
    <lineage>
        <taxon>Bacteria</taxon>
        <taxon>Pseudomonadati</taxon>
        <taxon>Pseudomonadota</taxon>
        <taxon>Gammaproteobacteria</taxon>
        <taxon>Pseudomonadales</taxon>
        <taxon>Pseudomonadaceae</taxon>
        <taxon>Pseudomonas</taxon>
    </lineage>
</organism>
<evidence type="ECO:0000313" key="3">
    <source>
        <dbReference type="Proteomes" id="UP000255177"/>
    </source>
</evidence>
<evidence type="ECO:0000313" key="2">
    <source>
        <dbReference type="EMBL" id="SUQ63880.1"/>
    </source>
</evidence>
<dbReference type="GO" id="GO:0042910">
    <property type="term" value="F:xenobiotic transmembrane transporter activity"/>
    <property type="evidence" value="ECO:0007669"/>
    <property type="project" value="TreeGrafter"/>
</dbReference>
<dbReference type="Gene3D" id="3.30.70.1430">
    <property type="entry name" value="Multidrug efflux transporter AcrB pore domain"/>
    <property type="match status" value="2"/>
</dbReference>
<dbReference type="AlphaFoldDB" id="A0A380T2T8"/>
<dbReference type="PRINTS" id="PR00702">
    <property type="entry name" value="ACRIFLAVINRP"/>
</dbReference>
<dbReference type="SUPFAM" id="SSF82714">
    <property type="entry name" value="Multidrug efflux transporter AcrB TolC docking domain, DN and DC subdomains"/>
    <property type="match status" value="2"/>
</dbReference>
<keyword evidence="3" id="KW-1185">Reference proteome</keyword>
<dbReference type="RefSeq" id="WP_115087495.1">
    <property type="nucleotide sequence ID" value="NZ_CBCSFG010000024.1"/>
</dbReference>
<dbReference type="InterPro" id="IPR027463">
    <property type="entry name" value="AcrB_DN_DC_subdom"/>
</dbReference>
<dbReference type="Proteomes" id="UP000255177">
    <property type="component" value="Unassembled WGS sequence"/>
</dbReference>
<dbReference type="GO" id="GO:0005886">
    <property type="term" value="C:plasma membrane"/>
    <property type="evidence" value="ECO:0007669"/>
    <property type="project" value="TreeGrafter"/>
</dbReference>
<feature type="transmembrane region" description="Helical" evidence="1">
    <location>
        <begin position="875"/>
        <end position="897"/>
    </location>
</feature>
<keyword evidence="1" id="KW-0812">Transmembrane</keyword>
<sequence length="1042" mass="111691">MNLAVSSWAIRRPIPTLVLFLVLAVAGWISFADLPINANPRVDFPVITVAVVQVGAAPSELEHAVTQRVERAVSGLAGIRHITSTIADAISVTTVEFQLGVDPDRAANDIRDAIGQIRADLPQTIEEPLVTRIDVEGGAILNYAVKSSARNAVDLSWFVDDVLGRELLGVPGVQKVQRLGGLEREVKVELKPDRLEALGISADQVNTQLLHSNSNVPGGRAILADSEQSIRTLGSALTVQALGDTPIALPDGRWARLNELASVVDGAGEMRSLARLNGEQVVGFAVFRAKGSSDTRVAAGVEAALQRLQQHHPDIEVQQVASMVDYTLASYNAAIMTLIEGALLTVLVVFLFLRNWRATLVAAIALPLSILPTFAAMAWFGYSLNSITLLALTLVIGILVDDAIVEIENIERHLDQGKRPYQAAIDASDAIGFAVVAITATIVAVFLPVSFIGGFVGQYFTPFGITVSAAVLSSLLVARLVTPLMAAYLLKPKSTEHQQQATQAPTGLLARYLRLLEWALAHRRKSLVIAAVFLLASFALVPLLPSGFMPVSDTSLSRIDVSLPPGTPLAQTDRTLQQMAAKLRQQPQVMFVFSTAGGEDASGATDVASGQLLVRLVPPEQREVSQKAFEHALRPVLGEFADVRFAFRSDSAARDISVILVGADAQQLSQAAYALQSDMRMIKGLANVQVNEPLPRPELLIRPRLDEAARSGVSAQAIGTVARIATLGDINANSARFNFHDRQVPIRVQLAEAQQGDLDTLRNLRVASDNGGTLALYSVADIDYGSGPTRIERFDRLRRISVDADLAGVTIGSALEAIQATPALQHLPLGVREVEYGDAEYMNEMFERFATAMTFGILMVFAVLVLLFRDFLQPVTILVSLPLAVGGAIGGLLLYGAAIDLPVVIGLLMLMGIVTKNSILMVEFIIEKRRAGMPRHLALIQSGAERARPIVMTTIAMVAGMIPAVLSSGADAGFRGPMAIAVIGGLVTSTLLSLVFVPVVFSYMDDLNNWLAPRLAKLTSVTAQDRAAAQQQLTEARNDQTI</sequence>
<dbReference type="Pfam" id="PF00873">
    <property type="entry name" value="ACR_tran"/>
    <property type="match status" value="1"/>
</dbReference>
<feature type="transmembrane region" description="Helical" evidence="1">
    <location>
        <begin position="463"/>
        <end position="490"/>
    </location>
</feature>
<proteinExistence type="predicted"/>
<dbReference type="EMBL" id="UIDD01000008">
    <property type="protein sequence ID" value="SUQ63880.1"/>
    <property type="molecule type" value="Genomic_DNA"/>
</dbReference>
<evidence type="ECO:0000256" key="1">
    <source>
        <dbReference type="SAM" id="Phobius"/>
    </source>
</evidence>